<proteinExistence type="predicted"/>
<evidence type="ECO:0008006" key="3">
    <source>
        <dbReference type="Google" id="ProtNLM"/>
    </source>
</evidence>
<organism evidence="1 2">
    <name type="scientific">Caerostris extrusa</name>
    <name type="common">Bark spider</name>
    <name type="synonym">Caerostris bankana</name>
    <dbReference type="NCBI Taxonomy" id="172846"/>
    <lineage>
        <taxon>Eukaryota</taxon>
        <taxon>Metazoa</taxon>
        <taxon>Ecdysozoa</taxon>
        <taxon>Arthropoda</taxon>
        <taxon>Chelicerata</taxon>
        <taxon>Arachnida</taxon>
        <taxon>Araneae</taxon>
        <taxon>Araneomorphae</taxon>
        <taxon>Entelegynae</taxon>
        <taxon>Araneoidea</taxon>
        <taxon>Araneidae</taxon>
        <taxon>Caerostris</taxon>
    </lineage>
</organism>
<dbReference type="EMBL" id="BPLR01005436">
    <property type="protein sequence ID" value="GIY02336.1"/>
    <property type="molecule type" value="Genomic_DNA"/>
</dbReference>
<protein>
    <recommendedName>
        <fullName evidence="3">Secreted protein</fullName>
    </recommendedName>
</protein>
<reference evidence="1 2" key="1">
    <citation type="submission" date="2021-06" db="EMBL/GenBank/DDBJ databases">
        <title>Caerostris extrusa draft genome.</title>
        <authorList>
            <person name="Kono N."/>
            <person name="Arakawa K."/>
        </authorList>
    </citation>
    <scope>NUCLEOTIDE SEQUENCE [LARGE SCALE GENOMIC DNA]</scope>
</reference>
<gene>
    <name evidence="1" type="ORF">CEXT_543041</name>
</gene>
<evidence type="ECO:0000313" key="2">
    <source>
        <dbReference type="Proteomes" id="UP001054945"/>
    </source>
</evidence>
<dbReference type="Proteomes" id="UP001054945">
    <property type="component" value="Unassembled WGS sequence"/>
</dbReference>
<evidence type="ECO:0000313" key="1">
    <source>
        <dbReference type="EMBL" id="GIY02336.1"/>
    </source>
</evidence>
<keyword evidence="2" id="KW-1185">Reference proteome</keyword>
<name>A0AAV4Q2H9_CAEEX</name>
<sequence length="86" mass="9728">MPYVQRNCPLICFVLSMFLKCVRIGVLETFSVLMLCSLKLSVLNCKSLRSHVMPRAVRAGVQTLPILMYVLRGRSIVRLQARSQAC</sequence>
<dbReference type="AlphaFoldDB" id="A0AAV4Q2H9"/>
<comment type="caution">
    <text evidence="1">The sequence shown here is derived from an EMBL/GenBank/DDBJ whole genome shotgun (WGS) entry which is preliminary data.</text>
</comment>
<accession>A0AAV4Q2H9</accession>